<gene>
    <name evidence="1" type="ORF">O204_19305</name>
</gene>
<organism evidence="1 2">
    <name type="scientific">Pseudomonas simiae</name>
    <dbReference type="NCBI Taxonomy" id="321846"/>
    <lineage>
        <taxon>Bacteria</taxon>
        <taxon>Pseudomonadati</taxon>
        <taxon>Pseudomonadota</taxon>
        <taxon>Gammaproteobacteria</taxon>
        <taxon>Pseudomonadales</taxon>
        <taxon>Pseudomonadaceae</taxon>
        <taxon>Pseudomonas</taxon>
    </lineage>
</organism>
<evidence type="ECO:0000313" key="1">
    <source>
        <dbReference type="EMBL" id="ERH60454.1"/>
    </source>
</evidence>
<reference evidence="1 2" key="1">
    <citation type="submission" date="2013-08" db="EMBL/GenBank/DDBJ databases">
        <title>Biodegradation of aromatic compounds in biofilm forming Pseudomonas isolated from sewage sludge.</title>
        <authorList>
            <person name="Qureshi A."/>
            <person name="Ghosh S."/>
            <person name="Khardenavis A.A."/>
            <person name="Kapley A."/>
            <person name="Purohit H.J."/>
        </authorList>
    </citation>
    <scope>NUCLEOTIDE SEQUENCE [LARGE SCALE GENOMIC DNA]</scope>
    <source>
        <strain evidence="1 2">EGD-AQ6</strain>
    </source>
</reference>
<dbReference type="EMBL" id="AVQG01000005">
    <property type="protein sequence ID" value="ERH60454.1"/>
    <property type="molecule type" value="Genomic_DNA"/>
</dbReference>
<evidence type="ECO:0000313" key="2">
    <source>
        <dbReference type="Proteomes" id="UP000016504"/>
    </source>
</evidence>
<proteinExistence type="predicted"/>
<dbReference type="AlphaFoldDB" id="U1TQM1"/>
<sequence>MCTAEQLAELAAAAHWRDHPEETPTFVTVIHLQEVDGHDLGLFEVRCEQRPVFTASPLRQA</sequence>
<comment type="caution">
    <text evidence="1">The sequence shown here is derived from an EMBL/GenBank/DDBJ whole genome shotgun (WGS) entry which is preliminary data.</text>
</comment>
<dbReference type="Proteomes" id="UP000016504">
    <property type="component" value="Unassembled WGS sequence"/>
</dbReference>
<accession>U1TQM1</accession>
<name>U1TQM1_9PSED</name>
<protein>
    <submittedName>
        <fullName evidence="1">Uncharacterized protein</fullName>
    </submittedName>
</protein>